<dbReference type="EMBL" id="JAQIZZ010000001">
    <property type="protein sequence ID" value="KAJ5556124.1"/>
    <property type="molecule type" value="Genomic_DNA"/>
</dbReference>
<feature type="region of interest" description="Disordered" evidence="1">
    <location>
        <begin position="19"/>
        <end position="74"/>
    </location>
</feature>
<organism evidence="2 3">
    <name type="scientific">Penicillium frequentans</name>
    <dbReference type="NCBI Taxonomy" id="3151616"/>
    <lineage>
        <taxon>Eukaryota</taxon>
        <taxon>Fungi</taxon>
        <taxon>Dikarya</taxon>
        <taxon>Ascomycota</taxon>
        <taxon>Pezizomycotina</taxon>
        <taxon>Eurotiomycetes</taxon>
        <taxon>Eurotiomycetidae</taxon>
        <taxon>Eurotiales</taxon>
        <taxon>Aspergillaceae</taxon>
        <taxon>Penicillium</taxon>
    </lineage>
</organism>
<sequence length="115" mass="12394">MRNFGNSLNPLNHIPGMIKNFGRNAPGPDARNGPDTPNLRPLSPAAMDRLRISPVSTESASATASPRLTQKIDPPIQRFIDTQDAQDLRVGDVAALLEDYKRLAAALHKAGAVSR</sequence>
<reference evidence="2 3" key="1">
    <citation type="journal article" date="2023" name="IMA Fungus">
        <title>Comparative genomic study of the Penicillium genus elucidates a diverse pangenome and 15 lateral gene transfer events.</title>
        <authorList>
            <person name="Petersen C."/>
            <person name="Sorensen T."/>
            <person name="Nielsen M.R."/>
            <person name="Sondergaard T.E."/>
            <person name="Sorensen J.L."/>
            <person name="Fitzpatrick D.A."/>
            <person name="Frisvad J.C."/>
            <person name="Nielsen K.L."/>
        </authorList>
    </citation>
    <scope>NUCLEOTIDE SEQUENCE [LARGE SCALE GENOMIC DNA]</scope>
    <source>
        <strain evidence="2 3">IBT 35679</strain>
    </source>
</reference>
<proteinExistence type="predicted"/>
<comment type="caution">
    <text evidence="2">The sequence shown here is derived from an EMBL/GenBank/DDBJ whole genome shotgun (WGS) entry which is preliminary data.</text>
</comment>
<evidence type="ECO:0000313" key="2">
    <source>
        <dbReference type="EMBL" id="KAJ5556124.1"/>
    </source>
</evidence>
<protein>
    <submittedName>
        <fullName evidence="2">Vacuolar sorting protein 9 subgroup</fullName>
    </submittedName>
</protein>
<dbReference type="Proteomes" id="UP001220324">
    <property type="component" value="Unassembled WGS sequence"/>
</dbReference>
<accession>A0AAD6D5G3</accession>
<gene>
    <name evidence="2" type="ORF">N7494_000039</name>
</gene>
<name>A0AAD6D5G3_9EURO</name>
<feature type="compositionally biased region" description="Polar residues" evidence="1">
    <location>
        <begin position="54"/>
        <end position="68"/>
    </location>
</feature>
<evidence type="ECO:0000256" key="1">
    <source>
        <dbReference type="SAM" id="MobiDB-lite"/>
    </source>
</evidence>
<dbReference type="AlphaFoldDB" id="A0AAD6D5G3"/>
<evidence type="ECO:0000313" key="3">
    <source>
        <dbReference type="Proteomes" id="UP001220324"/>
    </source>
</evidence>
<keyword evidence="3" id="KW-1185">Reference proteome</keyword>